<dbReference type="EMBL" id="CP065738">
    <property type="protein sequence ID" value="QPT54031.1"/>
    <property type="molecule type" value="Genomic_DNA"/>
</dbReference>
<reference evidence="2 3" key="1">
    <citation type="submission" date="2020-12" db="EMBL/GenBank/DDBJ databases">
        <title>FDA dAtabase for Regulatory Grade micrObial Sequences (FDA-ARGOS): Supporting development and validation of Infectious Disease Dx tests.</title>
        <authorList>
            <person name="Sproer C."/>
            <person name="Gronow S."/>
            <person name="Severitt S."/>
            <person name="Schroder I."/>
            <person name="Tallon L."/>
            <person name="Sadzewicz L."/>
            <person name="Zhao X."/>
            <person name="Boylan J."/>
            <person name="Ott S."/>
            <person name="Bowen H."/>
            <person name="Vavikolanu K."/>
            <person name="Mehta A."/>
            <person name="Aluvathingal J."/>
            <person name="Nadendla S."/>
            <person name="Lowell S."/>
            <person name="Myers T."/>
            <person name="Yan Y."/>
            <person name="Sichtig H."/>
        </authorList>
    </citation>
    <scope>NUCLEOTIDE SEQUENCE [LARGE SCALE GENOMIC DNA]</scope>
    <source>
        <strain evidence="2 3">FDAARGOS_864</strain>
    </source>
</reference>
<accession>A0A7T3CH26</accession>
<dbReference type="KEGG" id="rkr:I6G21_02150"/>
<evidence type="ECO:0000313" key="3">
    <source>
        <dbReference type="Proteomes" id="UP000594975"/>
    </source>
</evidence>
<sequence>MSQPLETVESAAAAELAVVTRSGFVESRHVGSAVVVEPDGAVSRRLGDPDALLFPRSTLKPFQAIAAMKAGAPLVGAQVAIAAGSHTGSLEHMRTAAGMLAAAGLSPKDLRCPPAWPKDEDARDRLRERGEGKQALAMNCSGKHAAFLWACAVRGWDTASYLDPDHPLQRLVLETVQEFTGDAPALVGVDGCGAPLPAITLTGLARGYARLGAAIRNIGEDARTATLATAMVDYPEMVQGHGEPNTVVIEGLDVIAKLGAEGVLCVATPQGAAAAVKVLDGSSRPATLTALTLLAGAGHLPGAAVEAVLGKILHPITGGGEPVGAIRLGAAFDDAEQGSGDADQGFADAGQAADDAGQEA</sequence>
<gene>
    <name evidence="2" type="ORF">I6G21_02150</name>
</gene>
<evidence type="ECO:0000256" key="1">
    <source>
        <dbReference type="SAM" id="MobiDB-lite"/>
    </source>
</evidence>
<protein>
    <submittedName>
        <fullName evidence="2">Asparaginase</fullName>
    </submittedName>
</protein>
<feature type="compositionally biased region" description="Low complexity" evidence="1">
    <location>
        <begin position="337"/>
        <end position="360"/>
    </location>
</feature>
<feature type="region of interest" description="Disordered" evidence="1">
    <location>
        <begin position="335"/>
        <end position="360"/>
    </location>
</feature>
<dbReference type="InterPro" id="IPR010349">
    <property type="entry name" value="Asparaginase_II"/>
</dbReference>
<dbReference type="GeneID" id="61262158"/>
<dbReference type="PANTHER" id="PTHR42110">
    <property type="entry name" value="L-ASPARAGINASE, PUTATIVE (AFU_ORTHOLOGUE AFUA_3G11890)-RELATED"/>
    <property type="match status" value="1"/>
</dbReference>
<name>A0A7T3CH26_9MICC</name>
<evidence type="ECO:0000313" key="2">
    <source>
        <dbReference type="EMBL" id="QPT54031.1"/>
    </source>
</evidence>
<dbReference type="Proteomes" id="UP000594975">
    <property type="component" value="Chromosome"/>
</dbReference>
<dbReference type="RefSeq" id="WP_129357706.1">
    <property type="nucleotide sequence ID" value="NZ_CP065738.1"/>
</dbReference>
<dbReference type="Pfam" id="PF06089">
    <property type="entry name" value="Asparaginase_II"/>
    <property type="match status" value="1"/>
</dbReference>
<organism evidence="2 3">
    <name type="scientific">Rothia kristinae</name>
    <dbReference type="NCBI Taxonomy" id="37923"/>
    <lineage>
        <taxon>Bacteria</taxon>
        <taxon>Bacillati</taxon>
        <taxon>Actinomycetota</taxon>
        <taxon>Actinomycetes</taxon>
        <taxon>Micrococcales</taxon>
        <taxon>Micrococcaceae</taxon>
        <taxon>Rothia</taxon>
    </lineage>
</organism>
<proteinExistence type="predicted"/>
<dbReference type="PANTHER" id="PTHR42110:SF1">
    <property type="entry name" value="L-ASPARAGINASE, PUTATIVE (AFU_ORTHOLOGUE AFUA_3G11890)-RELATED"/>
    <property type="match status" value="1"/>
</dbReference>
<dbReference type="AlphaFoldDB" id="A0A7T3CH26"/>